<gene>
    <name evidence="1" type="ORF">H6G95_22130</name>
</gene>
<sequence>MTGIEPWAISAVSGVAAMVFQSGGHALEGLGKTLDEKTKKLIFAASNQYEKNYEQRHGILKVLGMREPVKLESLYRIHLTSFTILKYSYRKSRIQQSCRTLAA</sequence>
<proteinExistence type="predicted"/>
<reference evidence="1 2" key="1">
    <citation type="journal article" date="2020" name="ISME J.">
        <title>Comparative genomics reveals insights into cyanobacterial evolution and habitat adaptation.</title>
        <authorList>
            <person name="Chen M.Y."/>
            <person name="Teng W.K."/>
            <person name="Zhao L."/>
            <person name="Hu C.X."/>
            <person name="Zhou Y.K."/>
            <person name="Han B.P."/>
            <person name="Song L.R."/>
            <person name="Shu W.S."/>
        </authorList>
    </citation>
    <scope>NUCLEOTIDE SEQUENCE [LARGE SCALE GENOMIC DNA]</scope>
    <source>
        <strain evidence="1 2">FACHB-391</strain>
    </source>
</reference>
<keyword evidence="2" id="KW-1185">Reference proteome</keyword>
<comment type="caution">
    <text evidence="1">The sequence shown here is derived from an EMBL/GenBank/DDBJ whole genome shotgun (WGS) entry which is preliminary data.</text>
</comment>
<dbReference type="Proteomes" id="UP000604661">
    <property type="component" value="Unassembled WGS sequence"/>
</dbReference>
<name>A0ABR8F032_NOSLI</name>
<evidence type="ECO:0000313" key="1">
    <source>
        <dbReference type="EMBL" id="MBD2563266.1"/>
    </source>
</evidence>
<organism evidence="1 2">
    <name type="scientific">Nostoc linckia FACHB-391</name>
    <dbReference type="NCBI Taxonomy" id="2692906"/>
    <lineage>
        <taxon>Bacteria</taxon>
        <taxon>Bacillati</taxon>
        <taxon>Cyanobacteriota</taxon>
        <taxon>Cyanophyceae</taxon>
        <taxon>Nostocales</taxon>
        <taxon>Nostocaceae</taxon>
        <taxon>Nostoc</taxon>
    </lineage>
</organism>
<accession>A0ABR8F032</accession>
<evidence type="ECO:0000313" key="2">
    <source>
        <dbReference type="Proteomes" id="UP000604661"/>
    </source>
</evidence>
<dbReference type="EMBL" id="JACJTE010000028">
    <property type="protein sequence ID" value="MBD2563266.1"/>
    <property type="molecule type" value="Genomic_DNA"/>
</dbReference>
<dbReference type="RefSeq" id="WP_190899644.1">
    <property type="nucleotide sequence ID" value="NZ_JACJTE010000028.1"/>
</dbReference>
<protein>
    <submittedName>
        <fullName evidence="1">Uncharacterized protein</fullName>
    </submittedName>
</protein>